<dbReference type="GO" id="GO:0003700">
    <property type="term" value="F:DNA-binding transcription factor activity"/>
    <property type="evidence" value="ECO:0007669"/>
    <property type="project" value="InterPro"/>
</dbReference>
<name>A0A553WBZ9_9SPHN</name>
<accession>A0A553WBZ9</accession>
<proteinExistence type="inferred from homology"/>
<dbReference type="AlphaFoldDB" id="A0A553WBZ9"/>
<dbReference type="PROSITE" id="PS50931">
    <property type="entry name" value="HTH_LYSR"/>
    <property type="match status" value="1"/>
</dbReference>
<dbReference type="InterPro" id="IPR036390">
    <property type="entry name" value="WH_DNA-bd_sf"/>
</dbReference>
<dbReference type="InterPro" id="IPR005119">
    <property type="entry name" value="LysR_subst-bd"/>
</dbReference>
<evidence type="ECO:0000256" key="4">
    <source>
        <dbReference type="ARBA" id="ARBA00023163"/>
    </source>
</evidence>
<feature type="domain" description="HTH lysR-type" evidence="5">
    <location>
        <begin position="1"/>
        <end position="58"/>
    </location>
</feature>
<evidence type="ECO:0000313" key="7">
    <source>
        <dbReference type="Proteomes" id="UP000320160"/>
    </source>
</evidence>
<keyword evidence="4" id="KW-0804">Transcription</keyword>
<dbReference type="EMBL" id="VKKU01000002">
    <property type="protein sequence ID" value="TSB02219.1"/>
    <property type="molecule type" value="Genomic_DNA"/>
</dbReference>
<comment type="similarity">
    <text evidence="1">Belongs to the LysR transcriptional regulatory family.</text>
</comment>
<evidence type="ECO:0000256" key="2">
    <source>
        <dbReference type="ARBA" id="ARBA00023015"/>
    </source>
</evidence>
<dbReference type="Pfam" id="PF00126">
    <property type="entry name" value="HTH_1"/>
    <property type="match status" value="1"/>
</dbReference>
<dbReference type="CDD" id="cd05466">
    <property type="entry name" value="PBP2_LTTR_substrate"/>
    <property type="match status" value="1"/>
</dbReference>
<dbReference type="Gene3D" id="3.40.190.290">
    <property type="match status" value="1"/>
</dbReference>
<evidence type="ECO:0000313" key="6">
    <source>
        <dbReference type="EMBL" id="TSB02219.1"/>
    </source>
</evidence>
<dbReference type="SUPFAM" id="SSF46785">
    <property type="entry name" value="Winged helix' DNA-binding domain"/>
    <property type="match status" value="1"/>
</dbReference>
<dbReference type="Pfam" id="PF03466">
    <property type="entry name" value="LysR_substrate"/>
    <property type="match status" value="1"/>
</dbReference>
<dbReference type="GO" id="GO:0032993">
    <property type="term" value="C:protein-DNA complex"/>
    <property type="evidence" value="ECO:0007669"/>
    <property type="project" value="TreeGrafter"/>
</dbReference>
<organism evidence="6 7">
    <name type="scientific">Sphingorhabdus contaminans</name>
    <dbReference type="NCBI Taxonomy" id="1343899"/>
    <lineage>
        <taxon>Bacteria</taxon>
        <taxon>Pseudomonadati</taxon>
        <taxon>Pseudomonadota</taxon>
        <taxon>Alphaproteobacteria</taxon>
        <taxon>Sphingomonadales</taxon>
        <taxon>Sphingomonadaceae</taxon>
        <taxon>Sphingorhabdus</taxon>
    </lineage>
</organism>
<dbReference type="GO" id="GO:0003677">
    <property type="term" value="F:DNA binding"/>
    <property type="evidence" value="ECO:0007669"/>
    <property type="project" value="UniProtKB-KW"/>
</dbReference>
<keyword evidence="3" id="KW-0238">DNA-binding</keyword>
<gene>
    <name evidence="6" type="ORF">FOM92_14005</name>
</gene>
<dbReference type="SUPFAM" id="SSF53850">
    <property type="entry name" value="Periplasmic binding protein-like II"/>
    <property type="match status" value="1"/>
</dbReference>
<dbReference type="OrthoDB" id="7500534at2"/>
<dbReference type="PANTHER" id="PTHR30346:SF28">
    <property type="entry name" value="HTH-TYPE TRANSCRIPTIONAL REGULATOR CYNR"/>
    <property type="match status" value="1"/>
</dbReference>
<dbReference type="PANTHER" id="PTHR30346">
    <property type="entry name" value="TRANSCRIPTIONAL DUAL REGULATOR HCAR-RELATED"/>
    <property type="match status" value="1"/>
</dbReference>
<sequence length="301" mass="33074">MEMQQVRYFISVAKTLNFTRAAEECCVTQPALTRAIKLLEFELGGDLIRREGRHTHLTDLGNKMLPMLRQCHDAAIAAKTLAKAVSRGEVSSLSIAVARSLDSALIMGPLQEMYPAFPGIQIKLKRGNASEIAGMLKSGEVDIAMGGPLGETWDRLEAWPMFSESFGLMVGNGHALAMRNDVELDVELIREEQFLLFSGLDLTDYERERLNNAGVNLNSAHEVDSSQDLEALVSAGFGIAVAPKHALRTTSGLPLNLPSLDLQRTVAVYTVAGRPRPREAAAFLNLLRCKDWNRDVGLRED</sequence>
<dbReference type="RefSeq" id="WP_143777437.1">
    <property type="nucleotide sequence ID" value="NZ_VKKU01000002.1"/>
</dbReference>
<comment type="caution">
    <text evidence="6">The sequence shown here is derived from an EMBL/GenBank/DDBJ whole genome shotgun (WGS) entry which is preliminary data.</text>
</comment>
<evidence type="ECO:0000256" key="1">
    <source>
        <dbReference type="ARBA" id="ARBA00009437"/>
    </source>
</evidence>
<dbReference type="PRINTS" id="PR00039">
    <property type="entry name" value="HTHLYSR"/>
</dbReference>
<dbReference type="Proteomes" id="UP000320160">
    <property type="component" value="Unassembled WGS sequence"/>
</dbReference>
<reference evidence="6 7" key="1">
    <citation type="submission" date="2019-07" db="EMBL/GenBank/DDBJ databases">
        <authorList>
            <person name="Park M."/>
        </authorList>
    </citation>
    <scope>NUCLEOTIDE SEQUENCE [LARGE SCALE GENOMIC DNA]</scope>
    <source>
        <strain evidence="6 7">KCTC32445</strain>
    </source>
</reference>
<dbReference type="InterPro" id="IPR000847">
    <property type="entry name" value="LysR_HTH_N"/>
</dbReference>
<evidence type="ECO:0000259" key="5">
    <source>
        <dbReference type="PROSITE" id="PS50931"/>
    </source>
</evidence>
<dbReference type="Gene3D" id="1.10.10.10">
    <property type="entry name" value="Winged helix-like DNA-binding domain superfamily/Winged helix DNA-binding domain"/>
    <property type="match status" value="1"/>
</dbReference>
<keyword evidence="7" id="KW-1185">Reference proteome</keyword>
<dbReference type="InterPro" id="IPR036388">
    <property type="entry name" value="WH-like_DNA-bd_sf"/>
</dbReference>
<protein>
    <submittedName>
        <fullName evidence="6">LysR family transcriptional regulator</fullName>
    </submittedName>
</protein>
<keyword evidence="2" id="KW-0805">Transcription regulation</keyword>
<evidence type="ECO:0000256" key="3">
    <source>
        <dbReference type="ARBA" id="ARBA00023125"/>
    </source>
</evidence>